<sequence length="349" mass="39336">MKILFFNPSFMGDSILTTPLIKAVKQHRPESYTVFCVRPENADLFKNLDFIDEVITFDKRGSESGIRGLYSFAQKIRQMNFDMVFSPHMSFRTSAFMFLSHIPERVGFVESVLSTAYTMSCAKDLTYHEVDRYLLLFQRVFGEFPPDIIMPEVYLDKKKAAQYRSELKGKLVGINAGSVWETKKWPAEKFAAVADMLKDRGFTPVIIGAESDRADVEKLLVSAKYDHINYCGKTTLKELPALISNFAYLVTNDSGSMHIATACDVPCVAIFGPTVKELGFYPYDEKSLIAEIEGLPCRPCGKHGGNKCPKGHFKCMNEITPENVMTLFDDVSAEEEPPRTPKYKTETVG</sequence>
<evidence type="ECO:0000313" key="7">
    <source>
        <dbReference type="Proteomes" id="UP000002012"/>
    </source>
</evidence>
<dbReference type="KEGG" id="dap:Dacet_2929"/>
<evidence type="ECO:0000256" key="3">
    <source>
        <dbReference type="ARBA" id="ARBA00043995"/>
    </source>
</evidence>
<protein>
    <recommendedName>
        <fullName evidence="4">lipopolysaccharide heptosyltransferase II</fullName>
        <ecNumber evidence="4">2.4.99.24</ecNumber>
    </recommendedName>
</protein>
<evidence type="ECO:0000256" key="5">
    <source>
        <dbReference type="ARBA" id="ARBA00047503"/>
    </source>
</evidence>
<comment type="catalytic activity">
    <reaction evidence="5">
        <text>an L-alpha-D-Hep-(1-&gt;5)-[alpha-Kdo-(2-&gt;4)]-alpha-Kdo-(2-&gt;6)-lipid A + ADP-L-glycero-beta-D-manno-heptose = an L-alpha-D-Hep-(1-&gt;3)-L-alpha-D-Hep-(1-&gt;5)-[alpha-Kdo-(2-&gt;4)]-alpha-Kdo-(2-&gt;6)-lipid A + ADP + H(+)</text>
        <dbReference type="Rhea" id="RHEA:74071"/>
        <dbReference type="ChEBI" id="CHEBI:15378"/>
        <dbReference type="ChEBI" id="CHEBI:61506"/>
        <dbReference type="ChEBI" id="CHEBI:193068"/>
        <dbReference type="ChEBI" id="CHEBI:193069"/>
        <dbReference type="ChEBI" id="CHEBI:456216"/>
        <dbReference type="EC" id="2.4.99.24"/>
    </reaction>
</comment>
<gene>
    <name evidence="6" type="ordered locus">Dacet_2929</name>
</gene>
<dbReference type="InterPro" id="IPR051199">
    <property type="entry name" value="LPS_LOS_Heptosyltrfase"/>
</dbReference>
<dbReference type="OrthoDB" id="9783989at2"/>
<reference evidence="6 7" key="1">
    <citation type="journal article" date="2010" name="Stand. Genomic Sci.">
        <title>Complete genome sequence of Denitrovibrio acetiphilus type strain (N2460).</title>
        <authorList>
            <person name="Kiss H."/>
            <person name="Lang E."/>
            <person name="Lapidus A."/>
            <person name="Copeland A."/>
            <person name="Nolan M."/>
            <person name="Glavina Del Rio T."/>
            <person name="Chen F."/>
            <person name="Lucas S."/>
            <person name="Tice H."/>
            <person name="Cheng J.F."/>
            <person name="Han C."/>
            <person name="Goodwin L."/>
            <person name="Pitluck S."/>
            <person name="Liolios K."/>
            <person name="Pati A."/>
            <person name="Ivanova N."/>
            <person name="Mavromatis K."/>
            <person name="Chen A."/>
            <person name="Palaniappan K."/>
            <person name="Land M."/>
            <person name="Hauser L."/>
            <person name="Chang Y.J."/>
            <person name="Jeffries C.D."/>
            <person name="Detter J.C."/>
            <person name="Brettin T."/>
            <person name="Spring S."/>
            <person name="Rohde M."/>
            <person name="Goker M."/>
            <person name="Woyke T."/>
            <person name="Bristow J."/>
            <person name="Eisen J.A."/>
            <person name="Markowitz V."/>
            <person name="Hugenholtz P."/>
            <person name="Kyrpides N.C."/>
            <person name="Klenk H.P."/>
        </authorList>
    </citation>
    <scope>NUCLEOTIDE SEQUENCE [LARGE SCALE GENOMIC DNA]</scope>
    <source>
        <strain evidence="7">DSM 12809 / NBRC 114555 / N2460</strain>
    </source>
</reference>
<dbReference type="SUPFAM" id="SSF53756">
    <property type="entry name" value="UDP-Glycosyltransferase/glycogen phosphorylase"/>
    <property type="match status" value="1"/>
</dbReference>
<dbReference type="Proteomes" id="UP000002012">
    <property type="component" value="Chromosome"/>
</dbReference>
<dbReference type="NCBIfam" id="TIGR02195">
    <property type="entry name" value="heptsyl_trn_II"/>
    <property type="match status" value="1"/>
</dbReference>
<dbReference type="InParanoid" id="D4H6K5"/>
<evidence type="ECO:0000256" key="2">
    <source>
        <dbReference type="ARBA" id="ARBA00022679"/>
    </source>
</evidence>
<dbReference type="InterPro" id="IPR011910">
    <property type="entry name" value="RfaF"/>
</dbReference>
<dbReference type="Gene3D" id="3.40.50.2000">
    <property type="entry name" value="Glycogen Phosphorylase B"/>
    <property type="match status" value="2"/>
</dbReference>
<comment type="similarity">
    <text evidence="3">Belongs to the glycosyltransferase 9 family.</text>
</comment>
<dbReference type="PaxDb" id="522772-Dacet_2929"/>
<dbReference type="GO" id="GO:0008713">
    <property type="term" value="F:ADP-heptose-lipopolysaccharide heptosyltransferase activity"/>
    <property type="evidence" value="ECO:0007669"/>
    <property type="project" value="UniProtKB-EC"/>
</dbReference>
<organism evidence="6 7">
    <name type="scientific">Denitrovibrio acetiphilus (strain DSM 12809 / NBRC 114555 / N2460)</name>
    <dbReference type="NCBI Taxonomy" id="522772"/>
    <lineage>
        <taxon>Bacteria</taxon>
        <taxon>Pseudomonadati</taxon>
        <taxon>Deferribacterota</taxon>
        <taxon>Deferribacteres</taxon>
        <taxon>Deferribacterales</taxon>
        <taxon>Geovibrionaceae</taxon>
        <taxon>Denitrovibrio</taxon>
    </lineage>
</organism>
<dbReference type="GO" id="GO:0005829">
    <property type="term" value="C:cytosol"/>
    <property type="evidence" value="ECO:0007669"/>
    <property type="project" value="TreeGrafter"/>
</dbReference>
<accession>D4H6K5</accession>
<dbReference type="RefSeq" id="WP_013012164.1">
    <property type="nucleotide sequence ID" value="NC_013943.1"/>
</dbReference>
<keyword evidence="1" id="KW-0328">Glycosyltransferase</keyword>
<name>D4H6K5_DENA2</name>
<dbReference type="STRING" id="522772.Dacet_2929"/>
<dbReference type="InterPro" id="IPR002201">
    <property type="entry name" value="Glyco_trans_9"/>
</dbReference>
<keyword evidence="2 6" id="KW-0808">Transferase</keyword>
<dbReference type="eggNOG" id="COG0859">
    <property type="taxonomic scope" value="Bacteria"/>
</dbReference>
<dbReference type="AlphaFoldDB" id="D4H6K5"/>
<dbReference type="GO" id="GO:0009244">
    <property type="term" value="P:lipopolysaccharide core region biosynthetic process"/>
    <property type="evidence" value="ECO:0007669"/>
    <property type="project" value="TreeGrafter"/>
</dbReference>
<dbReference type="EMBL" id="CP001968">
    <property type="protein sequence ID" value="ADD69679.1"/>
    <property type="molecule type" value="Genomic_DNA"/>
</dbReference>
<keyword evidence="7" id="KW-1185">Reference proteome</keyword>
<evidence type="ECO:0000256" key="4">
    <source>
        <dbReference type="ARBA" id="ARBA00044042"/>
    </source>
</evidence>
<evidence type="ECO:0000313" key="6">
    <source>
        <dbReference type="EMBL" id="ADD69679.1"/>
    </source>
</evidence>
<dbReference type="HOGENOM" id="CLU_038371_3_0_0"/>
<dbReference type="PANTHER" id="PTHR30160:SF1">
    <property type="entry name" value="LIPOPOLYSACCHARIDE 1,2-N-ACETYLGLUCOSAMINETRANSFERASE-RELATED"/>
    <property type="match status" value="1"/>
</dbReference>
<proteinExistence type="inferred from homology"/>
<evidence type="ECO:0000256" key="1">
    <source>
        <dbReference type="ARBA" id="ARBA00022676"/>
    </source>
</evidence>
<dbReference type="CDD" id="cd03789">
    <property type="entry name" value="GT9_LPS_heptosyltransferase"/>
    <property type="match status" value="1"/>
</dbReference>
<dbReference type="PANTHER" id="PTHR30160">
    <property type="entry name" value="TETRAACYLDISACCHARIDE 4'-KINASE-RELATED"/>
    <property type="match status" value="1"/>
</dbReference>
<dbReference type="EC" id="2.4.99.24" evidence="4"/>
<dbReference type="CAZy" id="GT9">
    <property type="family name" value="Glycosyltransferase Family 9"/>
</dbReference>
<dbReference type="Pfam" id="PF01075">
    <property type="entry name" value="Glyco_transf_9"/>
    <property type="match status" value="1"/>
</dbReference>
<dbReference type="FunCoup" id="D4H6K5">
    <property type="interactions" value="188"/>
</dbReference>